<feature type="transmembrane region" description="Helical" evidence="14">
    <location>
        <begin position="195"/>
        <end position="217"/>
    </location>
</feature>
<organism evidence="15 16">
    <name type="scientific">Methylobacterium variabile</name>
    <dbReference type="NCBI Taxonomy" id="298794"/>
    <lineage>
        <taxon>Bacteria</taxon>
        <taxon>Pseudomonadati</taxon>
        <taxon>Pseudomonadota</taxon>
        <taxon>Alphaproteobacteria</taxon>
        <taxon>Hyphomicrobiales</taxon>
        <taxon>Methylobacteriaceae</taxon>
        <taxon>Methylobacterium</taxon>
    </lineage>
</organism>
<dbReference type="InterPro" id="IPR024194">
    <property type="entry name" value="Ac/AlaTfrase_AlgI/DltB"/>
</dbReference>
<dbReference type="EMBL" id="LABY01000135">
    <property type="protein sequence ID" value="KMO34395.1"/>
    <property type="molecule type" value="Genomic_DNA"/>
</dbReference>
<keyword evidence="7 14" id="KW-0812">Transmembrane</keyword>
<dbReference type="AlphaFoldDB" id="A0A0J6SGM6"/>
<dbReference type="InterPro" id="IPR028362">
    <property type="entry name" value="AlgI"/>
</dbReference>
<reference evidence="15 16" key="1">
    <citation type="submission" date="2015-03" db="EMBL/GenBank/DDBJ databases">
        <title>Genome sequencing of Methylobacterium variabile DSM 16961.</title>
        <authorList>
            <person name="Chaudhry V."/>
            <person name="Patil P.B."/>
        </authorList>
    </citation>
    <scope>NUCLEOTIDE SEQUENCE [LARGE SCALE GENOMIC DNA]</scope>
    <source>
        <strain evidence="15 16">DSM 16961</strain>
    </source>
</reference>
<keyword evidence="9 14" id="KW-1133">Transmembrane helix</keyword>
<dbReference type="PANTHER" id="PTHR13285">
    <property type="entry name" value="ACYLTRANSFERASE"/>
    <property type="match status" value="1"/>
</dbReference>
<evidence type="ECO:0000256" key="9">
    <source>
        <dbReference type="ARBA" id="ARBA00022989"/>
    </source>
</evidence>
<accession>A0A0J6SGM6</accession>
<comment type="similarity">
    <text evidence="3 13">Belongs to the membrane-bound acyltransferase family.</text>
</comment>
<evidence type="ECO:0000313" key="15">
    <source>
        <dbReference type="EMBL" id="KMO34395.1"/>
    </source>
</evidence>
<dbReference type="PIRSF" id="PIRSF016636">
    <property type="entry name" value="AlgI_DltB"/>
    <property type="match status" value="1"/>
</dbReference>
<dbReference type="PANTHER" id="PTHR13285:SF23">
    <property type="entry name" value="TEICHOIC ACID D-ALANYLTRANSFERASE"/>
    <property type="match status" value="1"/>
</dbReference>
<proteinExistence type="inferred from homology"/>
<evidence type="ECO:0000256" key="12">
    <source>
        <dbReference type="ARBA" id="ARBA00031030"/>
    </source>
</evidence>
<keyword evidence="10 13" id="KW-0472">Membrane</keyword>
<feature type="transmembrane region" description="Helical" evidence="14">
    <location>
        <begin position="116"/>
        <end position="135"/>
    </location>
</feature>
<feature type="transmembrane region" description="Helical" evidence="14">
    <location>
        <begin position="6"/>
        <end position="23"/>
    </location>
</feature>
<evidence type="ECO:0000256" key="2">
    <source>
        <dbReference type="ARBA" id="ARBA00005182"/>
    </source>
</evidence>
<dbReference type="GO" id="GO:0016746">
    <property type="term" value="F:acyltransferase activity"/>
    <property type="evidence" value="ECO:0007669"/>
    <property type="project" value="UniProtKB-KW"/>
</dbReference>
<feature type="transmembrane region" description="Helical" evidence="14">
    <location>
        <begin position="237"/>
        <end position="261"/>
    </location>
</feature>
<name>A0A0J6SGM6_9HYPH</name>
<dbReference type="Pfam" id="PF03062">
    <property type="entry name" value="MBOAT"/>
    <property type="match status" value="1"/>
</dbReference>
<comment type="pathway">
    <text evidence="2">Glycan biosynthesis; alginate biosynthesis.</text>
</comment>
<dbReference type="GO" id="GO:0005886">
    <property type="term" value="C:plasma membrane"/>
    <property type="evidence" value="ECO:0007669"/>
    <property type="project" value="UniProtKB-SubCell"/>
</dbReference>
<evidence type="ECO:0000256" key="10">
    <source>
        <dbReference type="ARBA" id="ARBA00023136"/>
    </source>
</evidence>
<dbReference type="InterPro" id="IPR004299">
    <property type="entry name" value="MBOAT_fam"/>
</dbReference>
<evidence type="ECO:0000256" key="7">
    <source>
        <dbReference type="ARBA" id="ARBA00022692"/>
    </source>
</evidence>
<evidence type="ECO:0000313" key="16">
    <source>
        <dbReference type="Proteomes" id="UP000035955"/>
    </source>
</evidence>
<keyword evidence="6 13" id="KW-0808">Transferase</keyword>
<feature type="transmembrane region" description="Helical" evidence="14">
    <location>
        <begin position="155"/>
        <end position="174"/>
    </location>
</feature>
<dbReference type="InterPro" id="IPR051085">
    <property type="entry name" value="MB_O-acyltransferase"/>
</dbReference>
<evidence type="ECO:0000256" key="3">
    <source>
        <dbReference type="ARBA" id="ARBA00010323"/>
    </source>
</evidence>
<dbReference type="GO" id="GO:0042121">
    <property type="term" value="P:alginic acid biosynthetic process"/>
    <property type="evidence" value="ECO:0007669"/>
    <property type="project" value="UniProtKB-KW"/>
</dbReference>
<evidence type="ECO:0000256" key="4">
    <source>
        <dbReference type="ARBA" id="ARBA00016084"/>
    </source>
</evidence>
<feature type="transmembrane region" description="Helical" evidence="14">
    <location>
        <begin position="35"/>
        <end position="57"/>
    </location>
</feature>
<sequence>MLFPTIEFALFFMLVLPCTWLLNRRNALKKAMLVVASYVFYSFWSIPFLLLLFLSSLFNYAFGLLVGRSADPRLRKALVGVAVAGNLMPLCFFKYYDFLAAQLQALGALAGLQLDLGSTGVAVPVAISFLTFHGISYVVDVHRGRVEASRSLVDLLLYVSFFPHLVAGPIVRASEFLAQLARPSDPRNIDLGGSTLLILGGLFKKVVVASHLSILFVDPVFTNPQAYGTVDLILAAYAYAIVIYCDFSAYTDIAIGVANLLGYRFPRNFDQPYIALSLQEFWHRWHITLSTWLRDYLYIPLGGSHLGRWLTYRNLILTMVLGGLWHGAGLQFIVWGALHGVGLAAERLLREATDEGGRFRRFLRGELGQTIRWLLVFHFVCVAWIFFRSADAGSAVDYLGTILRRVGDGAPLTASPLILVLMMAGFLTQLLPPSAYEAADGSFRRASVAAKVALSTAAIWAVIMLAPSGVAPFIYFQF</sequence>
<evidence type="ECO:0000256" key="5">
    <source>
        <dbReference type="ARBA" id="ARBA00022475"/>
    </source>
</evidence>
<keyword evidence="8" id="KW-0016">Alginate biosynthesis</keyword>
<protein>
    <recommendedName>
        <fullName evidence="4">Probable alginate O-acetylase AlgI</fullName>
    </recommendedName>
    <alternativeName>
        <fullName evidence="12">Alginate biosynthesis protein AlgI</fullName>
    </alternativeName>
</protein>
<feature type="transmembrane region" description="Helical" evidence="14">
    <location>
        <begin position="452"/>
        <end position="476"/>
    </location>
</feature>
<evidence type="ECO:0000256" key="8">
    <source>
        <dbReference type="ARBA" id="ARBA00022841"/>
    </source>
</evidence>
<dbReference type="Proteomes" id="UP000035955">
    <property type="component" value="Unassembled WGS sequence"/>
</dbReference>
<evidence type="ECO:0000256" key="6">
    <source>
        <dbReference type="ARBA" id="ARBA00022679"/>
    </source>
</evidence>
<feature type="transmembrane region" description="Helical" evidence="14">
    <location>
        <begin position="77"/>
        <end position="96"/>
    </location>
</feature>
<keyword evidence="5 13" id="KW-1003">Cell membrane</keyword>
<gene>
    <name evidence="15" type="ORF">VQ02_19160</name>
</gene>
<dbReference type="RefSeq" id="WP_048445804.1">
    <property type="nucleotide sequence ID" value="NZ_LABY01000135.1"/>
</dbReference>
<evidence type="ECO:0000256" key="1">
    <source>
        <dbReference type="ARBA" id="ARBA00004651"/>
    </source>
</evidence>
<dbReference type="OrthoDB" id="139172at2"/>
<evidence type="ECO:0000256" key="11">
    <source>
        <dbReference type="ARBA" id="ARBA00023315"/>
    </source>
</evidence>
<feature type="transmembrane region" description="Helical" evidence="14">
    <location>
        <begin position="410"/>
        <end position="431"/>
    </location>
</feature>
<keyword evidence="11 13" id="KW-0012">Acyltransferase</keyword>
<comment type="caution">
    <text evidence="15">The sequence shown here is derived from an EMBL/GenBank/DDBJ whole genome shotgun (WGS) entry which is preliminary data.</text>
</comment>
<evidence type="ECO:0000256" key="13">
    <source>
        <dbReference type="PIRNR" id="PIRNR016636"/>
    </source>
</evidence>
<comment type="subcellular location">
    <subcellularLocation>
        <location evidence="1">Cell membrane</location>
        <topology evidence="1">Multi-pass membrane protein</topology>
    </subcellularLocation>
</comment>
<keyword evidence="16" id="KW-1185">Reference proteome</keyword>
<feature type="transmembrane region" description="Helical" evidence="14">
    <location>
        <begin position="370"/>
        <end position="390"/>
    </location>
</feature>
<dbReference type="PATRIC" id="fig|298794.3.peg.1124"/>
<evidence type="ECO:0000256" key="14">
    <source>
        <dbReference type="SAM" id="Phobius"/>
    </source>
</evidence>
<dbReference type="PIRSF" id="PIRSF500217">
    <property type="entry name" value="AlgI"/>
    <property type="match status" value="1"/>
</dbReference>